<reference evidence="1 2" key="1">
    <citation type="submission" date="2016-05" db="EMBL/GenBank/DDBJ databases">
        <title>Paenibacillus oryzae. sp. nov., isolated from the rice root.</title>
        <authorList>
            <person name="Zhang J."/>
            <person name="Zhang X."/>
        </authorList>
    </citation>
    <scope>NUCLEOTIDE SEQUENCE [LARGE SCALE GENOMIC DNA]</scope>
    <source>
        <strain evidence="1 2">1DrF-4</strain>
    </source>
</reference>
<evidence type="ECO:0000313" key="1">
    <source>
        <dbReference type="EMBL" id="OBR62376.1"/>
    </source>
</evidence>
<organism evidence="1 2">
    <name type="scientific">Paenibacillus oryzae</name>
    <dbReference type="NCBI Taxonomy" id="1844972"/>
    <lineage>
        <taxon>Bacteria</taxon>
        <taxon>Bacillati</taxon>
        <taxon>Bacillota</taxon>
        <taxon>Bacilli</taxon>
        <taxon>Bacillales</taxon>
        <taxon>Paenibacillaceae</taxon>
        <taxon>Paenibacillus</taxon>
    </lineage>
</organism>
<keyword evidence="2" id="KW-1185">Reference proteome</keyword>
<dbReference type="STRING" id="1844972.A7K91_01800"/>
<dbReference type="OrthoDB" id="2475162at2"/>
<dbReference type="AlphaFoldDB" id="A0A1A5Y9S2"/>
<evidence type="ECO:0000313" key="2">
    <source>
        <dbReference type="Proteomes" id="UP000092024"/>
    </source>
</evidence>
<name>A0A1A5Y9S2_9BACL</name>
<dbReference type="EMBL" id="LYPA01000080">
    <property type="protein sequence ID" value="OBR62376.1"/>
    <property type="molecule type" value="Genomic_DNA"/>
</dbReference>
<dbReference type="Proteomes" id="UP000092024">
    <property type="component" value="Unassembled WGS sequence"/>
</dbReference>
<gene>
    <name evidence="1" type="ORF">A7K91_01800</name>
</gene>
<accession>A0A1A5Y9S2</accession>
<protein>
    <submittedName>
        <fullName evidence="1">Uncharacterized protein</fullName>
    </submittedName>
</protein>
<sequence>MKLTCYSEWDGYEGIQRPVLLLLYSTGFDWTKTLEVKLEAPFESCDEDSYNEAMSLIVPDHVYVRQANGQRGEIGISMPLLAKYAQRVLAQSANPPGLSDITRLVIRISDIEDMLVLEKGAPVQKSGRNIP</sequence>
<proteinExistence type="predicted"/>
<comment type="caution">
    <text evidence="1">The sequence shown here is derived from an EMBL/GenBank/DDBJ whole genome shotgun (WGS) entry which is preliminary data.</text>
</comment>
<dbReference type="RefSeq" id="WP_068687236.1">
    <property type="nucleotide sequence ID" value="NZ_LYPA01000080.1"/>
</dbReference>